<dbReference type="KEGG" id="dpo:6900233"/>
<dbReference type="AlphaFoldDB" id="A0A6I8V2H0"/>
<evidence type="ECO:0000313" key="4">
    <source>
        <dbReference type="RefSeq" id="XP_002135562.3"/>
    </source>
</evidence>
<feature type="region of interest" description="Disordered" evidence="1">
    <location>
        <begin position="314"/>
        <end position="334"/>
    </location>
</feature>
<dbReference type="PANTHER" id="PTHR21505">
    <property type="entry name" value="MADF DOMAIN-CONTAINING PROTEIN-RELATED"/>
    <property type="match status" value="1"/>
</dbReference>
<dbReference type="Pfam" id="PF10545">
    <property type="entry name" value="MADF_DNA_bdg"/>
    <property type="match status" value="4"/>
</dbReference>
<dbReference type="InParanoid" id="A0A6I8V2H0"/>
<proteinExistence type="predicted"/>
<gene>
    <name evidence="4" type="primary">LOC6900233</name>
</gene>
<sequence>MPRTKKIYWSPDAIKMLMKLYKEHPHLYDAKHGQYFNKDCRAEAFQQIVLEMRKIYDCILTTDVKTKICTLRSQYLSYLKKEKNYIKSGIEKPNWVHCVEFLRPFLKPTERQETLDLDIKPEADSDVPNCLSNDESEAGSSFDPLLTSPNDKLDIIRPKKILWSPEAIRMLIELYEKRPNLYDAKNAQYRNKRLRAKSLRQIVKEMRKIYESIDTTDIKNKIGTLRSQYLVHLKNEANYNKSGMETHERMAPFCVKYIEFLKPHLRFSESQRASESDTNPTEIKPEAGIELPSCLGNDQHQIDIHETEIKPETEELANSLRDDESESDSSLEANDMLKTKKTKKIRWHPEAIIVLITLYESRPNLYDPQYDGYRSKQERARSLQQIVKEMRKIYDCIDTADIKNKFNTLRSQYLAHLKKEANCTTWGICTRVPFWVEYIQFLKPFVKWSDEQTDEIKPETDFGCPSFSNDYESDTNSSFDPLLNSTNNLLDIIQAKDIRWGPDDIRKLIKLYERCPNLYDPSNDQYRNKSMRAHSFQHIVREMRSIHDRLDIADINNKIAALRSQYLCYLKQEEIHSKSGTVMPTTSRPFWVAYIKFLKPFLQLSAEQTSLDCDMNNQTQAETDSEVPCYLSEIQSGPTPSIDPLLETFEDGVDSTRVTNKRKFKADVEAFGELIKAEMEQIEDPSKRRALRMKLLKVIAEGED</sequence>
<keyword evidence="3" id="KW-1185">Reference proteome</keyword>
<dbReference type="Proteomes" id="UP000001819">
    <property type="component" value="Chromosome X"/>
</dbReference>
<evidence type="ECO:0000313" key="3">
    <source>
        <dbReference type="Proteomes" id="UP000001819"/>
    </source>
</evidence>
<name>A0A6I8V2H0_DROPS</name>
<dbReference type="ExpressionAtlas" id="A0A6I8V2H0">
    <property type="expression patterns" value="baseline"/>
</dbReference>
<feature type="domain" description="MADF" evidence="2">
    <location>
        <begin position="16"/>
        <end position="107"/>
    </location>
</feature>
<evidence type="ECO:0000259" key="2">
    <source>
        <dbReference type="PROSITE" id="PS51029"/>
    </source>
</evidence>
<dbReference type="PROSITE" id="PS51029">
    <property type="entry name" value="MADF"/>
    <property type="match status" value="4"/>
</dbReference>
<dbReference type="SMART" id="SM00595">
    <property type="entry name" value="MADF"/>
    <property type="match status" value="4"/>
</dbReference>
<evidence type="ECO:0000256" key="1">
    <source>
        <dbReference type="SAM" id="MobiDB-lite"/>
    </source>
</evidence>
<dbReference type="InterPro" id="IPR006578">
    <property type="entry name" value="MADF-dom"/>
</dbReference>
<reference evidence="4" key="1">
    <citation type="submission" date="2025-08" db="UniProtKB">
        <authorList>
            <consortium name="RefSeq"/>
        </authorList>
    </citation>
    <scope>IDENTIFICATION</scope>
    <source>
        <strain evidence="4">MV-25-SWS-2005</strain>
        <tissue evidence="4">Whole body</tissue>
    </source>
</reference>
<accession>A0A6I8V2H0</accession>
<feature type="domain" description="MADF" evidence="2">
    <location>
        <begin position="170"/>
        <end position="266"/>
    </location>
</feature>
<dbReference type="PANTHER" id="PTHR21505:SF12">
    <property type="entry name" value="MADF DOMAIN-CONTAINING PROTEIN-RELATED"/>
    <property type="match status" value="1"/>
</dbReference>
<dbReference type="RefSeq" id="XP_002135562.3">
    <property type="nucleotide sequence ID" value="XM_002135526.3"/>
</dbReference>
<feature type="domain" description="MADF" evidence="2">
    <location>
        <begin position="354"/>
        <end position="447"/>
    </location>
</feature>
<protein>
    <recommendedName>
        <fullName evidence="2">MADF domain-containing protein</fullName>
    </recommendedName>
</protein>
<feature type="domain" description="MADF" evidence="2">
    <location>
        <begin position="507"/>
        <end position="603"/>
    </location>
</feature>
<organism evidence="3 4">
    <name type="scientific">Drosophila pseudoobscura pseudoobscura</name>
    <name type="common">Fruit fly</name>
    <dbReference type="NCBI Taxonomy" id="46245"/>
    <lineage>
        <taxon>Eukaryota</taxon>
        <taxon>Metazoa</taxon>
        <taxon>Ecdysozoa</taxon>
        <taxon>Arthropoda</taxon>
        <taxon>Hexapoda</taxon>
        <taxon>Insecta</taxon>
        <taxon>Pterygota</taxon>
        <taxon>Neoptera</taxon>
        <taxon>Endopterygota</taxon>
        <taxon>Diptera</taxon>
        <taxon>Brachycera</taxon>
        <taxon>Muscomorpha</taxon>
        <taxon>Ephydroidea</taxon>
        <taxon>Drosophilidae</taxon>
        <taxon>Drosophila</taxon>
        <taxon>Sophophora</taxon>
    </lineage>
</organism>